<proteinExistence type="predicted"/>
<protein>
    <recommendedName>
        <fullName evidence="4">Type 4a pilus biogenesis protein PilO</fullName>
    </recommendedName>
</protein>
<accession>A0AAC9IY35</accession>
<evidence type="ECO:0008006" key="4">
    <source>
        <dbReference type="Google" id="ProtNLM"/>
    </source>
</evidence>
<sequence>MRKEWTKNHTYITLGIVAAVIMIYIISFITLIKPAQEEVGTEVQKVSMYEQQLQKLDSQANSKNELTEEDKALNLLVPPKKSPDDVLRKLQQAAIAAKVTIEYVGTEGQEQLEKGEDEQTEGLPQEQYVIDVYAGKLNDIHHFLDGIQKSERLITIDTLSIQQTADQATASLQIKTYAQR</sequence>
<keyword evidence="1" id="KW-0472">Membrane</keyword>
<feature type="transmembrane region" description="Helical" evidence="1">
    <location>
        <begin position="12"/>
        <end position="32"/>
    </location>
</feature>
<evidence type="ECO:0000313" key="3">
    <source>
        <dbReference type="Proteomes" id="UP000182945"/>
    </source>
</evidence>
<name>A0AAC9IY35_VIRHA</name>
<dbReference type="Gene3D" id="3.30.70.60">
    <property type="match status" value="1"/>
</dbReference>
<dbReference type="KEGG" id="vhl:BME96_07530"/>
<dbReference type="AlphaFoldDB" id="A0AAC9IY35"/>
<keyword evidence="1" id="KW-1133">Transmembrane helix</keyword>
<reference evidence="2 3" key="1">
    <citation type="submission" date="2016-11" db="EMBL/GenBank/DDBJ databases">
        <title>Complete genome sequencing of Virgibacillus halodenitrificans PDB-F2.</title>
        <authorList>
            <person name="Sun Z."/>
            <person name="Zhou Y."/>
            <person name="Li H."/>
        </authorList>
    </citation>
    <scope>NUCLEOTIDE SEQUENCE [LARGE SCALE GENOMIC DNA]</scope>
    <source>
        <strain evidence="2 3">PDB-F2</strain>
    </source>
</reference>
<dbReference type="EMBL" id="CP017962">
    <property type="protein sequence ID" value="APC48031.1"/>
    <property type="molecule type" value="Genomic_DNA"/>
</dbReference>
<dbReference type="RefSeq" id="WP_019378591.1">
    <property type="nucleotide sequence ID" value="NZ_CP017962.1"/>
</dbReference>
<keyword evidence="1" id="KW-0812">Transmembrane</keyword>
<dbReference type="Proteomes" id="UP000182945">
    <property type="component" value="Chromosome"/>
</dbReference>
<dbReference type="GO" id="GO:0043683">
    <property type="term" value="P:type IV pilus assembly"/>
    <property type="evidence" value="ECO:0007669"/>
    <property type="project" value="InterPro"/>
</dbReference>
<gene>
    <name evidence="2" type="ORF">BME96_07530</name>
</gene>
<evidence type="ECO:0000313" key="2">
    <source>
        <dbReference type="EMBL" id="APC48031.1"/>
    </source>
</evidence>
<dbReference type="Pfam" id="PF04350">
    <property type="entry name" value="PilO"/>
    <property type="match status" value="1"/>
</dbReference>
<dbReference type="GO" id="GO:0043107">
    <property type="term" value="P:type IV pilus-dependent motility"/>
    <property type="evidence" value="ECO:0007669"/>
    <property type="project" value="InterPro"/>
</dbReference>
<dbReference type="GeneID" id="71514238"/>
<dbReference type="InterPro" id="IPR007445">
    <property type="entry name" value="PilO"/>
</dbReference>
<evidence type="ECO:0000256" key="1">
    <source>
        <dbReference type="SAM" id="Phobius"/>
    </source>
</evidence>
<organism evidence="2 3">
    <name type="scientific">Virgibacillus halodenitrificans</name>
    <name type="common">Bacillus halodenitrificans</name>
    <dbReference type="NCBI Taxonomy" id="1482"/>
    <lineage>
        <taxon>Bacteria</taxon>
        <taxon>Bacillati</taxon>
        <taxon>Bacillota</taxon>
        <taxon>Bacilli</taxon>
        <taxon>Bacillales</taxon>
        <taxon>Bacillaceae</taxon>
        <taxon>Virgibacillus</taxon>
    </lineage>
</organism>
<dbReference type="InterPro" id="IPR014717">
    <property type="entry name" value="Transl_elong_EF1B/ribsomal_bS6"/>
</dbReference>